<feature type="chain" id="PRO_5046203053" evidence="1">
    <location>
        <begin position="20"/>
        <end position="195"/>
    </location>
</feature>
<gene>
    <name evidence="3" type="ORF">ACFPTO_03670</name>
</gene>
<name>A0ABW0J4G7_9BURK</name>
<comment type="caution">
    <text evidence="3">The sequence shown here is derived from an EMBL/GenBank/DDBJ whole genome shotgun (WGS) entry which is preliminary data.</text>
</comment>
<proteinExistence type="predicted"/>
<accession>A0ABW0J4G7</accession>
<dbReference type="InterPro" id="IPR007461">
    <property type="entry name" value="Ysc84_actin-binding"/>
</dbReference>
<dbReference type="EMBL" id="JBHSMP010000007">
    <property type="protein sequence ID" value="MFC5427911.1"/>
    <property type="molecule type" value="Genomic_DNA"/>
</dbReference>
<evidence type="ECO:0000256" key="1">
    <source>
        <dbReference type="SAM" id="SignalP"/>
    </source>
</evidence>
<dbReference type="CDD" id="cd11524">
    <property type="entry name" value="SYLF"/>
    <property type="match status" value="1"/>
</dbReference>
<evidence type="ECO:0000259" key="2">
    <source>
        <dbReference type="Pfam" id="PF04366"/>
    </source>
</evidence>
<reference evidence="4" key="1">
    <citation type="journal article" date="2019" name="Int. J. Syst. Evol. Microbiol.">
        <title>The Global Catalogue of Microorganisms (GCM) 10K type strain sequencing project: providing services to taxonomists for standard genome sequencing and annotation.</title>
        <authorList>
            <consortium name="The Broad Institute Genomics Platform"/>
            <consortium name="The Broad Institute Genome Sequencing Center for Infectious Disease"/>
            <person name="Wu L."/>
            <person name="Ma J."/>
        </authorList>
    </citation>
    <scope>NUCLEOTIDE SEQUENCE [LARGE SCALE GENOMIC DNA]</scope>
    <source>
        <strain evidence="4">CCUG 56042</strain>
    </source>
</reference>
<dbReference type="Pfam" id="PF04366">
    <property type="entry name" value="Ysc84"/>
    <property type="match status" value="1"/>
</dbReference>
<keyword evidence="1" id="KW-0732">Signal</keyword>
<dbReference type="Proteomes" id="UP001596103">
    <property type="component" value="Unassembled WGS sequence"/>
</dbReference>
<keyword evidence="4" id="KW-1185">Reference proteome</keyword>
<sequence>MQTSRFLLKASVTIAIASAALTGCTTTSIHPPAAMSADARRQSIDAAVDSTLSRLYQTVPGSREFVGQARGILVFPSVVQAGVAIGGEHGDGALRVGGSTTGYFSTTSVSVGATLGVQSKSVVYLFMTQDALDKFRQSQGWSVGGDASVAIVNVGANGTVTTATATKPVEVFVLTNSGLIGNLSLEGTKITRLAL</sequence>
<feature type="domain" description="Ysc84 actin-binding" evidence="2">
    <location>
        <begin position="108"/>
        <end position="191"/>
    </location>
</feature>
<dbReference type="PROSITE" id="PS51257">
    <property type="entry name" value="PROKAR_LIPOPROTEIN"/>
    <property type="match status" value="1"/>
</dbReference>
<organism evidence="3 4">
    <name type="scientific">Paraburkholderia denitrificans</name>
    <dbReference type="NCBI Taxonomy" id="694025"/>
    <lineage>
        <taxon>Bacteria</taxon>
        <taxon>Pseudomonadati</taxon>
        <taxon>Pseudomonadota</taxon>
        <taxon>Betaproteobacteria</taxon>
        <taxon>Burkholderiales</taxon>
        <taxon>Burkholderiaceae</taxon>
        <taxon>Paraburkholderia</taxon>
    </lineage>
</organism>
<dbReference type="RefSeq" id="WP_377709969.1">
    <property type="nucleotide sequence ID" value="NZ_JBHSMP010000007.1"/>
</dbReference>
<evidence type="ECO:0000313" key="4">
    <source>
        <dbReference type="Proteomes" id="UP001596103"/>
    </source>
</evidence>
<evidence type="ECO:0000313" key="3">
    <source>
        <dbReference type="EMBL" id="MFC5427911.1"/>
    </source>
</evidence>
<feature type="signal peptide" evidence="1">
    <location>
        <begin position="1"/>
        <end position="19"/>
    </location>
</feature>
<protein>
    <submittedName>
        <fullName evidence="3">YSC84-related protein</fullName>
    </submittedName>
</protein>